<reference evidence="1 2" key="1">
    <citation type="journal article" date="2022" name="Hortic Res">
        <title>A haplotype resolved chromosomal level avocado genome allows analysis of novel avocado genes.</title>
        <authorList>
            <person name="Nath O."/>
            <person name="Fletcher S.J."/>
            <person name="Hayward A."/>
            <person name="Shaw L.M."/>
            <person name="Masouleh A.K."/>
            <person name="Furtado A."/>
            <person name="Henry R.J."/>
            <person name="Mitter N."/>
        </authorList>
    </citation>
    <scope>NUCLEOTIDE SEQUENCE [LARGE SCALE GENOMIC DNA]</scope>
    <source>
        <strain evidence="2">cv. Hass</strain>
    </source>
</reference>
<organism evidence="1 2">
    <name type="scientific">Persea americana</name>
    <name type="common">Avocado</name>
    <dbReference type="NCBI Taxonomy" id="3435"/>
    <lineage>
        <taxon>Eukaryota</taxon>
        <taxon>Viridiplantae</taxon>
        <taxon>Streptophyta</taxon>
        <taxon>Embryophyta</taxon>
        <taxon>Tracheophyta</taxon>
        <taxon>Spermatophyta</taxon>
        <taxon>Magnoliopsida</taxon>
        <taxon>Magnoliidae</taxon>
        <taxon>Laurales</taxon>
        <taxon>Lauraceae</taxon>
        <taxon>Persea</taxon>
    </lineage>
</organism>
<name>A0ACC2LMZ8_PERAE</name>
<comment type="caution">
    <text evidence="1">The sequence shown here is derived from an EMBL/GenBank/DDBJ whole genome shotgun (WGS) entry which is preliminary data.</text>
</comment>
<accession>A0ACC2LMZ8</accession>
<evidence type="ECO:0000313" key="2">
    <source>
        <dbReference type="Proteomes" id="UP001234297"/>
    </source>
</evidence>
<sequence length="136" mass="14855">MPLAKPRLANANCSPSPFQSLSKLSLSLSITAPGIQMDCEETCSFSSLSPSMVSVDEALQTVLSVAPRLEPVKVPLQDSLGLVLAEDAVARNPLPPFQASIVGYRILRSFLEQDQLRILLRRKFRRHNGELSNGLP</sequence>
<proteinExistence type="predicted"/>
<dbReference type="Proteomes" id="UP001234297">
    <property type="component" value="Chromosome 8"/>
</dbReference>
<evidence type="ECO:0000313" key="1">
    <source>
        <dbReference type="EMBL" id="KAJ8634424.1"/>
    </source>
</evidence>
<gene>
    <name evidence="1" type="ORF">MRB53_027760</name>
</gene>
<dbReference type="EMBL" id="CM056816">
    <property type="protein sequence ID" value="KAJ8634424.1"/>
    <property type="molecule type" value="Genomic_DNA"/>
</dbReference>
<keyword evidence="2" id="KW-1185">Reference proteome</keyword>
<protein>
    <submittedName>
        <fullName evidence="1">Uncharacterized protein</fullName>
    </submittedName>
</protein>